<keyword evidence="2" id="KW-0472">Membrane</keyword>
<feature type="region of interest" description="Disordered" evidence="1">
    <location>
        <begin position="1152"/>
        <end position="1181"/>
    </location>
</feature>
<protein>
    <submittedName>
        <fullName evidence="3">Uncharacterized protein</fullName>
    </submittedName>
</protein>
<keyword evidence="4" id="KW-1185">Reference proteome</keyword>
<feature type="transmembrane region" description="Helical" evidence="2">
    <location>
        <begin position="1048"/>
        <end position="1068"/>
    </location>
</feature>
<proteinExistence type="predicted"/>
<reference evidence="3 4" key="1">
    <citation type="submission" date="2019-02" db="EMBL/GenBank/DDBJ databases">
        <title>Deep-cultivation of Planctomycetes and their phenomic and genomic characterization uncovers novel biology.</title>
        <authorList>
            <person name="Wiegand S."/>
            <person name="Jogler M."/>
            <person name="Boedeker C."/>
            <person name="Pinto D."/>
            <person name="Vollmers J."/>
            <person name="Rivas-Marin E."/>
            <person name="Kohn T."/>
            <person name="Peeters S.H."/>
            <person name="Heuer A."/>
            <person name="Rast P."/>
            <person name="Oberbeckmann S."/>
            <person name="Bunk B."/>
            <person name="Jeske O."/>
            <person name="Meyerdierks A."/>
            <person name="Storesund J.E."/>
            <person name="Kallscheuer N."/>
            <person name="Luecker S."/>
            <person name="Lage O.M."/>
            <person name="Pohl T."/>
            <person name="Merkel B.J."/>
            <person name="Hornburger P."/>
            <person name="Mueller R.-W."/>
            <person name="Bruemmer F."/>
            <person name="Labrenz M."/>
            <person name="Spormann A.M."/>
            <person name="Op den Camp H."/>
            <person name="Overmann J."/>
            <person name="Amann R."/>
            <person name="Jetten M.S.M."/>
            <person name="Mascher T."/>
            <person name="Medema M.H."/>
            <person name="Devos D.P."/>
            <person name="Kaster A.-K."/>
            <person name="Ovreas L."/>
            <person name="Rohde M."/>
            <person name="Galperin M.Y."/>
            <person name="Jogler C."/>
        </authorList>
    </citation>
    <scope>NUCLEOTIDE SEQUENCE [LARGE SCALE GENOMIC DNA]</scope>
    <source>
        <strain evidence="3 4">Pla110</strain>
    </source>
</reference>
<keyword evidence="2" id="KW-1133">Transmembrane helix</keyword>
<dbReference type="RefSeq" id="WP_144994531.1">
    <property type="nucleotide sequence ID" value="NZ_CP036281.1"/>
</dbReference>
<sequence>MRSEHGELLDIAFKIDLINVPICIRGSLVRVLTILLGIALLWSYDSDIARGQESSAPKTEASPMAAAEPKSDASEASNVPPANTNKPAPEQSFLVDENQKKLPLPADITKSMKQWLEWRKKNETTDPVLNQTVTEIPDFSITSIMVEGEILEEFAELELTYKVQVNSDEGAQIIPLGAKEGTLTDFKSTGPGYAQHHRTDPKTGYYWLIEGKGTYELKLDMVVKNRLNSSSQMLFLSLPSEATIRKASLLLPTLDLEISLPDTTFQQRELETGKTEVVFPILSDAINLTWKFIPLVKDKPVVLRSSTKIELRFLSDHLEKSVQMMVEQTVQPDERGSFKTLRIRLPQNFEVEEVSGEGYLNREVEENNEMTVFLKEPATGQVTLNYVLTLRPLESDELILDGAFQLLSTSRSTSDEQTSTQILEQPGTITIQKGESFLIRNIPQERSLIRDLSADSLDSQKKISQAYSFYSQPFHMKLKVEKIPPLSSLDAHYVVSLNPDLAESGKLKVALKANLALKVLRGELSELTFDWNEFSDEGWSTPSFNDPINQLTYIENIEYDEESGQLRIRFLDPISGEKEISFLTEKTIDLKKPELDFTLPRLDEEIQRLSAPAVTSIISSPNLETQITPNGKTKISPLTAKERELYSVAASIKEPEKNISQWSITTPKDQKLHLNVITRKQEVIANTQLELLEHQNNYLTVRQVISLDVKYDPLKLVRLYIPSELSDSELEVRGADNNIIKPEKTTSMGSASELLVTHSQGLGKFQVSIQYRVERSRVDEQGGRHFFQIPYFTLEATPFSAVTLTKTQQRQYDVELNPDNWQPIVGDNENTWQLNTPDRDNRDVTVQLIPSKVLTVQDFQVPLALYKIDLRSQKELLIEARYLIEGSPEQILITMPLGFQSLTIDWDGVNVVKSTEQLKREWLIDIPSNEIEGRHQLVMSYRLNQSNSSNWLRSYQVKFPRFSSEIWTPQAITEITSSHSQHLLIPPEKWAPLFSWQREGLFWYRRSDVEKNENELYQALSGNDGINYRYHYDFARTDAGDSISFQTISLSMLVFSGAGIALLCGFLFRRISYLHNSFAFCVLLFAIALAGLWYWPIIQVLIQPAIIGILFALIAVAIEELLRRRHATDYYELNSSRDFVVTPSWQSGMRSQQIGSEDSTALRHPSGHQIPVSTSEKEDSP</sequence>
<dbReference type="Proteomes" id="UP000317178">
    <property type="component" value="Chromosome"/>
</dbReference>
<feature type="transmembrane region" description="Helical" evidence="2">
    <location>
        <begin position="1101"/>
        <end position="1118"/>
    </location>
</feature>
<dbReference type="KEGG" id="plon:Pla110_14210"/>
<dbReference type="EMBL" id="CP036281">
    <property type="protein sequence ID" value="QDU79707.1"/>
    <property type="molecule type" value="Genomic_DNA"/>
</dbReference>
<keyword evidence="2" id="KW-0812">Transmembrane</keyword>
<organism evidence="3 4">
    <name type="scientific">Polystyrenella longa</name>
    <dbReference type="NCBI Taxonomy" id="2528007"/>
    <lineage>
        <taxon>Bacteria</taxon>
        <taxon>Pseudomonadati</taxon>
        <taxon>Planctomycetota</taxon>
        <taxon>Planctomycetia</taxon>
        <taxon>Planctomycetales</taxon>
        <taxon>Planctomycetaceae</taxon>
        <taxon>Polystyrenella</taxon>
    </lineage>
</organism>
<accession>A0A518CKG0</accession>
<evidence type="ECO:0000256" key="2">
    <source>
        <dbReference type="SAM" id="Phobius"/>
    </source>
</evidence>
<feature type="transmembrane region" description="Helical" evidence="2">
    <location>
        <begin position="1077"/>
        <end position="1095"/>
    </location>
</feature>
<evidence type="ECO:0000313" key="4">
    <source>
        <dbReference type="Proteomes" id="UP000317178"/>
    </source>
</evidence>
<dbReference type="AlphaFoldDB" id="A0A518CKG0"/>
<feature type="region of interest" description="Disordered" evidence="1">
    <location>
        <begin position="53"/>
        <end position="96"/>
    </location>
</feature>
<evidence type="ECO:0000256" key="1">
    <source>
        <dbReference type="SAM" id="MobiDB-lite"/>
    </source>
</evidence>
<feature type="compositionally biased region" description="Polar residues" evidence="1">
    <location>
        <begin position="74"/>
        <end position="86"/>
    </location>
</feature>
<name>A0A518CKG0_9PLAN</name>
<evidence type="ECO:0000313" key="3">
    <source>
        <dbReference type="EMBL" id="QDU79707.1"/>
    </source>
</evidence>
<gene>
    <name evidence="3" type="ORF">Pla110_14210</name>
</gene>
<dbReference type="OrthoDB" id="207168at2"/>